<proteinExistence type="predicted"/>
<dbReference type="Proteomes" id="UP000630660">
    <property type="component" value="Unassembled WGS sequence"/>
</dbReference>
<comment type="caution">
    <text evidence="1">The sequence shown here is derived from an EMBL/GenBank/DDBJ whole genome shotgun (WGS) entry which is preliminary data.</text>
</comment>
<gene>
    <name evidence="1" type="ORF">GF359_10295</name>
</gene>
<dbReference type="EMBL" id="WJKJ01000341">
    <property type="protein sequence ID" value="MBD3365590.1"/>
    <property type="molecule type" value="Genomic_DNA"/>
</dbReference>
<dbReference type="PANTHER" id="PTHR34874">
    <property type="entry name" value="PROTEIN YCHN"/>
    <property type="match status" value="1"/>
</dbReference>
<dbReference type="InterPro" id="IPR027396">
    <property type="entry name" value="DsrEFH-like"/>
</dbReference>
<accession>A0A9D5KCJ4</accession>
<reference evidence="1" key="1">
    <citation type="submission" date="2019-11" db="EMBL/GenBank/DDBJ databases">
        <title>Microbial mats filling the niche in hypersaline microbial mats.</title>
        <authorList>
            <person name="Wong H.L."/>
            <person name="Macleod F.I."/>
            <person name="White R.A. III"/>
            <person name="Burns B.P."/>
        </authorList>
    </citation>
    <scope>NUCLEOTIDE SEQUENCE</scope>
    <source>
        <strain evidence="1">Bin_327</strain>
    </source>
</reference>
<name>A0A9D5KCJ4_UNCW3</name>
<dbReference type="PANTHER" id="PTHR34874:SF1">
    <property type="entry name" value="PROTEIN YCHN"/>
    <property type="match status" value="1"/>
</dbReference>
<dbReference type="InterPro" id="IPR003787">
    <property type="entry name" value="Sulphur_relay_DsrE/F-like"/>
</dbReference>
<sequence>MTVGFMLRTGPYTSQNADTVYNIAKRLLSKGHSIRIYLYEDGVCNVVKQIKSPQERNIRDMMAELVASGVEIKACGTCAKFRGIRKTDIIEGTNLAGMAVLARFARDCDRFLSFGF</sequence>
<evidence type="ECO:0000313" key="2">
    <source>
        <dbReference type="Proteomes" id="UP000630660"/>
    </source>
</evidence>
<dbReference type="Gene3D" id="3.40.1260.10">
    <property type="entry name" value="DsrEFH-like"/>
    <property type="match status" value="1"/>
</dbReference>
<dbReference type="GO" id="GO:0005829">
    <property type="term" value="C:cytosol"/>
    <property type="evidence" value="ECO:0007669"/>
    <property type="project" value="TreeGrafter"/>
</dbReference>
<dbReference type="Pfam" id="PF02635">
    <property type="entry name" value="DsrE"/>
    <property type="match status" value="1"/>
</dbReference>
<dbReference type="SUPFAM" id="SSF75169">
    <property type="entry name" value="DsrEFH-like"/>
    <property type="match status" value="1"/>
</dbReference>
<evidence type="ECO:0000313" key="1">
    <source>
        <dbReference type="EMBL" id="MBD3365590.1"/>
    </source>
</evidence>
<dbReference type="AlphaFoldDB" id="A0A9D5KCJ4"/>
<organism evidence="1 2">
    <name type="scientific">candidate division WOR-3 bacterium</name>
    <dbReference type="NCBI Taxonomy" id="2052148"/>
    <lineage>
        <taxon>Bacteria</taxon>
        <taxon>Bacteria division WOR-3</taxon>
    </lineage>
</organism>
<protein>
    <submittedName>
        <fullName evidence="1">Sulfurtransferase TusD</fullName>
    </submittedName>
</protein>